<dbReference type="Proteomes" id="UP000199569">
    <property type="component" value="Unassembled WGS sequence"/>
</dbReference>
<dbReference type="GO" id="GO:0030170">
    <property type="term" value="F:pyridoxal phosphate binding"/>
    <property type="evidence" value="ECO:0007669"/>
    <property type="project" value="TreeGrafter"/>
</dbReference>
<dbReference type="GO" id="GO:0000271">
    <property type="term" value="P:polysaccharide biosynthetic process"/>
    <property type="evidence" value="ECO:0007669"/>
    <property type="project" value="TreeGrafter"/>
</dbReference>
<dbReference type="RefSeq" id="WP_091133312.1">
    <property type="nucleotide sequence ID" value="NZ_FMVJ01000004.1"/>
</dbReference>
<dbReference type="AlphaFoldDB" id="A0A1G5GZJ2"/>
<proteinExistence type="inferred from homology"/>
<organism evidence="3 4">
    <name type="scientific">Microvirga guangxiensis</name>
    <dbReference type="NCBI Taxonomy" id="549386"/>
    <lineage>
        <taxon>Bacteria</taxon>
        <taxon>Pseudomonadati</taxon>
        <taxon>Pseudomonadota</taxon>
        <taxon>Alphaproteobacteria</taxon>
        <taxon>Hyphomicrobiales</taxon>
        <taxon>Methylobacteriaceae</taxon>
        <taxon>Microvirga</taxon>
    </lineage>
</organism>
<dbReference type="OrthoDB" id="9768668at2"/>
<evidence type="ECO:0000256" key="1">
    <source>
        <dbReference type="ARBA" id="ARBA00037999"/>
    </source>
</evidence>
<dbReference type="PANTHER" id="PTHR30244">
    <property type="entry name" value="TRANSAMINASE"/>
    <property type="match status" value="1"/>
</dbReference>
<protein>
    <submittedName>
        <fullName evidence="3">dTDP-4-amino-4,6-dideoxygalactose transaminase</fullName>
    </submittedName>
</protein>
<keyword evidence="4" id="KW-1185">Reference proteome</keyword>
<dbReference type="STRING" id="549386.SAMN02927923_01713"/>
<dbReference type="Gene3D" id="3.40.640.10">
    <property type="entry name" value="Type I PLP-dependent aspartate aminotransferase-like (Major domain)"/>
    <property type="match status" value="1"/>
</dbReference>
<dbReference type="EMBL" id="FMVJ01000004">
    <property type="protein sequence ID" value="SCY57025.1"/>
    <property type="molecule type" value="Genomic_DNA"/>
</dbReference>
<accession>A0A1G5GZJ2</accession>
<dbReference type="SUPFAM" id="SSF53383">
    <property type="entry name" value="PLP-dependent transferases"/>
    <property type="match status" value="1"/>
</dbReference>
<sequence>MVQVRPVPSMPGPSIASLLSRRNVTLPFPFDSPHVTFWNTARVALWQAVHALGLKAGQTIAVPAFCCGSEIDPFLAADLKLSFFAIGDDLSPDPASFEKATENASAAMVTHYLGFPADLTFAKDITRYLNIPLIEDCAHALYATQDGNPIGMSSDAAVFSLRKTVALPDGGALYLKSGEVGTIPAPPSQEIVRRSTRKLVSLTLRTHPIAVVRAAEDLRRRMKVRRAQSDDSKIDLPDEVQWDLQPFSRSASNLGMSSQALRLFRATDHEFVRASRRRNYLMLEGALKNLKGLRPMVPQLHPGACPLFFPILVDDIASLRKALAKEAVAAKHMWPLLHPAVPWERFSKERTWKEKLLGLPVHQALQPSDIDRLLHVVTQWSRG</sequence>
<dbReference type="PANTHER" id="PTHR30244:SF34">
    <property type="entry name" value="DTDP-4-AMINO-4,6-DIDEOXYGALACTOSE TRANSAMINASE"/>
    <property type="match status" value="1"/>
</dbReference>
<dbReference type="InterPro" id="IPR015422">
    <property type="entry name" value="PyrdxlP-dep_Trfase_small"/>
</dbReference>
<evidence type="ECO:0000313" key="3">
    <source>
        <dbReference type="EMBL" id="SCY57025.1"/>
    </source>
</evidence>
<gene>
    <name evidence="3" type="ORF">SAMN02927923_01713</name>
</gene>
<dbReference type="Pfam" id="PF01041">
    <property type="entry name" value="DegT_DnrJ_EryC1"/>
    <property type="match status" value="1"/>
</dbReference>
<name>A0A1G5GZJ2_9HYPH</name>
<comment type="similarity">
    <text evidence="1 2">Belongs to the DegT/DnrJ/EryC1 family.</text>
</comment>
<reference evidence="3 4" key="1">
    <citation type="submission" date="2016-10" db="EMBL/GenBank/DDBJ databases">
        <authorList>
            <person name="de Groot N.N."/>
        </authorList>
    </citation>
    <scope>NUCLEOTIDE SEQUENCE [LARGE SCALE GENOMIC DNA]</scope>
    <source>
        <strain evidence="3 4">CGMCC 1.7666</strain>
    </source>
</reference>
<evidence type="ECO:0000313" key="4">
    <source>
        <dbReference type="Proteomes" id="UP000199569"/>
    </source>
</evidence>
<keyword evidence="2" id="KW-0663">Pyridoxal phosphate</keyword>
<dbReference type="InterPro" id="IPR015424">
    <property type="entry name" value="PyrdxlP-dep_Trfase"/>
</dbReference>
<evidence type="ECO:0000256" key="2">
    <source>
        <dbReference type="RuleBase" id="RU004508"/>
    </source>
</evidence>
<dbReference type="InterPro" id="IPR015421">
    <property type="entry name" value="PyrdxlP-dep_Trfase_major"/>
</dbReference>
<dbReference type="Gene3D" id="3.90.1150.10">
    <property type="entry name" value="Aspartate Aminotransferase, domain 1"/>
    <property type="match status" value="1"/>
</dbReference>
<dbReference type="InterPro" id="IPR000653">
    <property type="entry name" value="DegT/StrS_aminotransferase"/>
</dbReference>
<dbReference type="GO" id="GO:0008483">
    <property type="term" value="F:transaminase activity"/>
    <property type="evidence" value="ECO:0007669"/>
    <property type="project" value="TreeGrafter"/>
</dbReference>